<gene>
    <name evidence="1" type="ORF">C7B46_05845</name>
</gene>
<reference evidence="1 2" key="1">
    <citation type="journal article" date="2014" name="BMC Genomics">
        <title>Comparison of environmental and isolate Sulfobacillus genomes reveals diverse carbon, sulfur, nitrogen, and hydrogen metabolisms.</title>
        <authorList>
            <person name="Justice N.B."/>
            <person name="Norman A."/>
            <person name="Brown C.T."/>
            <person name="Singh A."/>
            <person name="Thomas B.C."/>
            <person name="Banfield J.F."/>
        </authorList>
    </citation>
    <scope>NUCLEOTIDE SEQUENCE [LARGE SCALE GENOMIC DNA]</scope>
    <source>
        <strain evidence="1">AMDSBA4</strain>
    </source>
</reference>
<organism evidence="1 2">
    <name type="scientific">Sulfobacillus benefaciens</name>
    <dbReference type="NCBI Taxonomy" id="453960"/>
    <lineage>
        <taxon>Bacteria</taxon>
        <taxon>Bacillati</taxon>
        <taxon>Bacillota</taxon>
        <taxon>Clostridia</taxon>
        <taxon>Eubacteriales</taxon>
        <taxon>Clostridiales Family XVII. Incertae Sedis</taxon>
        <taxon>Sulfobacillus</taxon>
    </lineage>
</organism>
<evidence type="ECO:0000313" key="2">
    <source>
        <dbReference type="Proteomes" id="UP000242972"/>
    </source>
</evidence>
<sequence length="205" mass="21864">MTISWQELENIILRIPYIQGAHVVPDVEGHPKIHVLATAVQPPRHIIREVTALLRSVGFTNANADWVTVVQVHEDGDTAFSSTRLSIAGFAVGHNGSGIQATCRLNRGAEVFEAVAIGPSLAAAMAMATVGSVNEALARLDHLVFNGVDVVRSGGIEVVLVTVVESGNEVLSGSAVFRDTMEDSVIRATLDAVNRRFLVYSGQKV</sequence>
<dbReference type="EMBL" id="PXYW01000010">
    <property type="protein sequence ID" value="PSR34251.1"/>
    <property type="molecule type" value="Genomic_DNA"/>
</dbReference>
<accession>A0A2T2XIB2</accession>
<name>A0A2T2XIB2_9FIRM</name>
<comment type="caution">
    <text evidence="1">The sequence shown here is derived from an EMBL/GenBank/DDBJ whole genome shotgun (WGS) entry which is preliminary data.</text>
</comment>
<protein>
    <submittedName>
        <fullName evidence="1">Uncharacterized protein</fullName>
    </submittedName>
</protein>
<dbReference type="AlphaFoldDB" id="A0A2T2XIB2"/>
<dbReference type="Proteomes" id="UP000242972">
    <property type="component" value="Unassembled WGS sequence"/>
</dbReference>
<proteinExistence type="predicted"/>
<evidence type="ECO:0000313" key="1">
    <source>
        <dbReference type="EMBL" id="PSR34251.1"/>
    </source>
</evidence>